<protein>
    <submittedName>
        <fullName evidence="1">Uncharacterized protein</fullName>
    </submittedName>
</protein>
<reference evidence="1" key="1">
    <citation type="submission" date="2022-08" db="EMBL/GenBank/DDBJ databases">
        <title>Genome Sequence of Fusarium decemcellulare.</title>
        <authorList>
            <person name="Buettner E."/>
        </authorList>
    </citation>
    <scope>NUCLEOTIDE SEQUENCE</scope>
    <source>
        <strain evidence="1">Babe19</strain>
    </source>
</reference>
<comment type="caution">
    <text evidence="1">The sequence shown here is derived from an EMBL/GenBank/DDBJ whole genome shotgun (WGS) entry which is preliminary data.</text>
</comment>
<name>A0ACC1SUN9_9HYPO</name>
<accession>A0ACC1SUN9</accession>
<dbReference type="EMBL" id="JANRMS010000107">
    <property type="protein sequence ID" value="KAJ3546623.1"/>
    <property type="molecule type" value="Genomic_DNA"/>
</dbReference>
<evidence type="ECO:0000313" key="1">
    <source>
        <dbReference type="EMBL" id="KAJ3546623.1"/>
    </source>
</evidence>
<proteinExistence type="predicted"/>
<sequence>MVTHMVMDEFLLHASTFGLGVWIIASRILRIIPQQVPDPVIRQKVRNISIRGCLFFAVGYIAWLIDELACRYLIDARRTLGLPLAFLLELHGWWHVLTAIGGYSAVAVVDLITSEEVHEDPTHLFAWPIPLAAGLMAGSKDLTKKN</sequence>
<evidence type="ECO:0000313" key="2">
    <source>
        <dbReference type="Proteomes" id="UP001148629"/>
    </source>
</evidence>
<dbReference type="Proteomes" id="UP001148629">
    <property type="component" value="Unassembled WGS sequence"/>
</dbReference>
<organism evidence="1 2">
    <name type="scientific">Fusarium decemcellulare</name>
    <dbReference type="NCBI Taxonomy" id="57161"/>
    <lineage>
        <taxon>Eukaryota</taxon>
        <taxon>Fungi</taxon>
        <taxon>Dikarya</taxon>
        <taxon>Ascomycota</taxon>
        <taxon>Pezizomycotina</taxon>
        <taxon>Sordariomycetes</taxon>
        <taxon>Hypocreomycetidae</taxon>
        <taxon>Hypocreales</taxon>
        <taxon>Nectriaceae</taxon>
        <taxon>Fusarium</taxon>
        <taxon>Fusarium decemcellulare species complex</taxon>
    </lineage>
</organism>
<gene>
    <name evidence="1" type="ORF">NM208_g1912</name>
</gene>
<keyword evidence="2" id="KW-1185">Reference proteome</keyword>